<dbReference type="PANTHER" id="PTHR11835">
    <property type="entry name" value="DECARBOXYLATING DEHYDROGENASES-ISOCITRATE, ISOPROPYLMALATE, TARTRATE"/>
    <property type="match status" value="1"/>
</dbReference>
<evidence type="ECO:0000259" key="3">
    <source>
        <dbReference type="SMART" id="SM01329"/>
    </source>
</evidence>
<dbReference type="PANTHER" id="PTHR11835:SF34">
    <property type="entry name" value="ISOCITRATE DEHYDROGENASE [NAD] SUBUNIT ALPHA, MITOCHONDRIAL"/>
    <property type="match status" value="1"/>
</dbReference>
<evidence type="ECO:0000256" key="1">
    <source>
        <dbReference type="ARBA" id="ARBA00007769"/>
    </source>
</evidence>
<evidence type="ECO:0000313" key="4">
    <source>
        <dbReference type="EMBL" id="PFG73016.1"/>
    </source>
</evidence>
<dbReference type="RefSeq" id="WP_098502505.1">
    <property type="nucleotide sequence ID" value="NZ_PDJQ01000001.1"/>
</dbReference>
<dbReference type="GO" id="GO:0004449">
    <property type="term" value="F:isocitrate dehydrogenase (NAD+) activity"/>
    <property type="evidence" value="ECO:0007669"/>
    <property type="project" value="TreeGrafter"/>
</dbReference>
<keyword evidence="5" id="KW-1185">Reference proteome</keyword>
<dbReference type="SMART" id="SM01329">
    <property type="entry name" value="Iso_dh"/>
    <property type="match status" value="1"/>
</dbReference>
<feature type="domain" description="Isopropylmalate dehydrogenase-like" evidence="3">
    <location>
        <begin position="5"/>
        <end position="329"/>
    </location>
</feature>
<dbReference type="InterPro" id="IPR024084">
    <property type="entry name" value="IsoPropMal-DH-like_dom"/>
</dbReference>
<dbReference type="GO" id="GO:0006102">
    <property type="term" value="P:isocitrate metabolic process"/>
    <property type="evidence" value="ECO:0007669"/>
    <property type="project" value="TreeGrafter"/>
</dbReference>
<reference evidence="4 5" key="1">
    <citation type="submission" date="2017-09" db="EMBL/GenBank/DDBJ databases">
        <title>Sequencing the genomes of two abundant thermophiles in Great Basin hot springs: Thermocrinis jamiesonii and novel Chloroflexi Thermoflexus hugenholtzii.</title>
        <authorList>
            <person name="Hedlund B."/>
        </authorList>
    </citation>
    <scope>NUCLEOTIDE SEQUENCE [LARGE SCALE GENOMIC DNA]</scope>
    <source>
        <strain evidence="4 5">G233</strain>
    </source>
</reference>
<dbReference type="GO" id="GO:0006099">
    <property type="term" value="P:tricarboxylic acid cycle"/>
    <property type="evidence" value="ECO:0007669"/>
    <property type="project" value="TreeGrafter"/>
</dbReference>
<sequence>MATREVAELNGDGIAAELRAAVHAVNEALGSPVAFRPIDWSLERREASPAVLEEGIEAVRALGAAMKYPTVTETVSPNQVLRDRLGLAVIHRPCRSYPGVSRNYTGKVDLHVVRIATGGTYEDAGIRIGYYSAVSVRVMERTPVEHAAHFAFRLAEQHRQAVTSTSKYTIQRATDGLFEEVVAEVATEYRNVTHNRELFDALLAKLIINPERYDVVVCPNEYGDFLSDMVYGLVGSIGLGASASYAFSKSHQPIIGVFDPAGGTAPDIAGKGIANPSGAIEAFGYLLQFCGHGALGRQLVDAVHDTIAAGEKTRDLGGTLDTMAFTQAVIRRAVPA</sequence>
<protein>
    <submittedName>
        <fullName evidence="4">Isocitrate dehydrogenase (NAD+)/tartrate dehydrogenase/decarboxylase/D-malate dehydrogenase</fullName>
    </submittedName>
</protein>
<accession>A0A2A9HDE4</accession>
<dbReference type="AlphaFoldDB" id="A0A2A9HDE4"/>
<dbReference type="EMBL" id="PDJQ01000001">
    <property type="protein sequence ID" value="PFG73016.1"/>
    <property type="molecule type" value="Genomic_DNA"/>
</dbReference>
<comment type="caution">
    <text evidence="4">The sequence shown here is derived from an EMBL/GenBank/DDBJ whole genome shotgun (WGS) entry which is preliminary data.</text>
</comment>
<name>A0A2A9HDE4_TEPT2</name>
<proteinExistence type="inferred from homology"/>
<organism evidence="4 5">
    <name type="scientific">Tepidiforma thermophila (strain KCTC 52669 / CGMCC 1.13589 / G233)</name>
    <dbReference type="NCBI Taxonomy" id="2761530"/>
    <lineage>
        <taxon>Bacteria</taxon>
        <taxon>Bacillati</taxon>
        <taxon>Chloroflexota</taxon>
        <taxon>Tepidiformia</taxon>
        <taxon>Tepidiformales</taxon>
        <taxon>Tepidiformaceae</taxon>
        <taxon>Tepidiforma</taxon>
    </lineage>
</organism>
<gene>
    <name evidence="4" type="ORF">A9A59_0209</name>
</gene>
<evidence type="ECO:0000313" key="5">
    <source>
        <dbReference type="Proteomes" id="UP000223071"/>
    </source>
</evidence>
<keyword evidence="2" id="KW-0560">Oxidoreductase</keyword>
<dbReference type="SUPFAM" id="SSF53659">
    <property type="entry name" value="Isocitrate/Isopropylmalate dehydrogenase-like"/>
    <property type="match status" value="1"/>
</dbReference>
<dbReference type="Gene3D" id="3.40.718.10">
    <property type="entry name" value="Isopropylmalate Dehydrogenase"/>
    <property type="match status" value="1"/>
</dbReference>
<dbReference type="Pfam" id="PF00180">
    <property type="entry name" value="Iso_dh"/>
    <property type="match status" value="1"/>
</dbReference>
<evidence type="ECO:0000256" key="2">
    <source>
        <dbReference type="ARBA" id="ARBA00023002"/>
    </source>
</evidence>
<dbReference type="Proteomes" id="UP000223071">
    <property type="component" value="Unassembled WGS sequence"/>
</dbReference>
<comment type="similarity">
    <text evidence="1">Belongs to the isocitrate and isopropylmalate dehydrogenases family.</text>
</comment>